<feature type="active site" evidence="2">
    <location>
        <position position="204"/>
    </location>
</feature>
<dbReference type="Pfam" id="PF07685">
    <property type="entry name" value="GATase_3"/>
    <property type="match status" value="1"/>
</dbReference>
<evidence type="ECO:0000259" key="3">
    <source>
        <dbReference type="Pfam" id="PF07685"/>
    </source>
</evidence>
<evidence type="ECO:0000313" key="6">
    <source>
        <dbReference type="Proteomes" id="UP000181728"/>
    </source>
</evidence>
<keyword evidence="5" id="KW-0808">Transferase</keyword>
<feature type="active site" description="Nucleophile" evidence="2">
    <location>
        <position position="96"/>
    </location>
</feature>
<dbReference type="EC" id="6.3.5.13" evidence="2"/>
<dbReference type="HAMAP" id="MF_02213">
    <property type="entry name" value="Lipid_II_synth_GatD"/>
    <property type="match status" value="1"/>
</dbReference>
<dbReference type="InterPro" id="IPR043702">
    <property type="entry name" value="Lipid_II_synth_GatD"/>
</dbReference>
<reference evidence="4" key="2">
    <citation type="submission" date="2019-10" db="EMBL/GenBank/DDBJ databases">
        <title>Malate fermentation in French cider.</title>
        <authorList>
            <person name="Cousin F.J."/>
            <person name="Medina Fernandez S."/>
            <person name="Misery B."/>
            <person name="Laplace J.-M."/>
            <person name="Cretenet M."/>
        </authorList>
    </citation>
    <scope>NUCLEOTIDE SEQUENCE</scope>
    <source>
        <strain evidence="4">UCMA15129</strain>
    </source>
</reference>
<dbReference type="GO" id="GO:0004359">
    <property type="term" value="F:glutaminase activity"/>
    <property type="evidence" value="ECO:0007669"/>
    <property type="project" value="UniProtKB-UniRule"/>
</dbReference>
<dbReference type="SUPFAM" id="SSF52317">
    <property type="entry name" value="Class I glutamine amidotransferase-like"/>
    <property type="match status" value="1"/>
</dbReference>
<keyword evidence="2" id="KW-0573">Peptidoglycan synthesis</keyword>
<dbReference type="InterPro" id="IPR033949">
    <property type="entry name" value="CobQ_GATase1"/>
</dbReference>
<evidence type="ECO:0000313" key="5">
    <source>
        <dbReference type="EMBL" id="OIM20653.1"/>
    </source>
</evidence>
<accession>A0A6N4A5J8</accession>
<keyword evidence="2" id="KW-0378">Hydrolase</keyword>
<evidence type="ECO:0000256" key="2">
    <source>
        <dbReference type="HAMAP-Rule" id="MF_02213"/>
    </source>
</evidence>
<protein>
    <recommendedName>
        <fullName evidence="2">Lipid II isoglutaminyl synthase (glutamine-hydrolyzing) subunit GatD</fullName>
        <ecNumber evidence="2">6.3.5.13</ecNumber>
    </recommendedName>
    <alternativeName>
        <fullName evidence="2">Lipid II isoglutaminyl synthase glutaminase subunit</fullName>
        <ecNumber evidence="2">3.5.1.2</ecNumber>
    </alternativeName>
</protein>
<dbReference type="EMBL" id="MLOK01000053">
    <property type="protein sequence ID" value="OIM20653.1"/>
    <property type="molecule type" value="Genomic_DNA"/>
</dbReference>
<dbReference type="Gene3D" id="3.40.50.880">
    <property type="match status" value="1"/>
</dbReference>
<dbReference type="PROSITE" id="PS51274">
    <property type="entry name" value="GATASE_COBBQ"/>
    <property type="match status" value="1"/>
</dbReference>
<sequence length="244" mass="27157">MENYQLRIAHLYGDLMNTYGDYGNVIAIKYYAKQIQVETDYHLISLGDSFKADDYDFVLFGGGQDYEESVTAKDLPSKSDEIKKYIENNGSLLAVCGGFQLLGTTMEFANGKIINGIGAMSHHTVNLNSSELFDNMRGKRLIGNIQIKNNESGETYHGFENHQGRTFLGKGEKALGTVVSGNGNNGDDKTEGVIYKQVYGTYFHGPILTRNGNLAKRILKNALLKRYPDIDWQAKLDGIPTESF</sequence>
<comment type="pathway">
    <text evidence="2">Cell wall biogenesis; peptidoglycan biosynthesis.</text>
</comment>
<dbReference type="GO" id="GO:0140282">
    <property type="term" value="F:carbon-nitrogen ligase activity on lipid II"/>
    <property type="evidence" value="ECO:0007669"/>
    <property type="project" value="UniProtKB-UniRule"/>
</dbReference>
<comment type="catalytic activity">
    <reaction evidence="2">
        <text>beta-D-GlcNAc-(1-&gt;4)-Mur2Ac(oyl-L-Ala-gamma-D-Glu-L-Lys-D-Ala-D-Ala)-di-trans,octa-cis-undecaprenyl diphosphate + L-glutamine + ATP + H2O = beta-D-GlcNAc-(1-&gt;4)-Mur2Ac(oyl-L-Ala-D-isoglutaminyl-L-Lys-D-Ala-D-Ala)-di-trans,octa-cis-undecaprenyl diphosphate + L-glutamate + ADP + phosphate + H(+)</text>
        <dbReference type="Rhea" id="RHEA:57928"/>
        <dbReference type="ChEBI" id="CHEBI:15377"/>
        <dbReference type="ChEBI" id="CHEBI:15378"/>
        <dbReference type="ChEBI" id="CHEBI:29985"/>
        <dbReference type="ChEBI" id="CHEBI:30616"/>
        <dbReference type="ChEBI" id="CHEBI:43474"/>
        <dbReference type="ChEBI" id="CHEBI:58359"/>
        <dbReference type="ChEBI" id="CHEBI:60033"/>
        <dbReference type="ChEBI" id="CHEBI:62233"/>
        <dbReference type="ChEBI" id="CHEBI:456216"/>
        <dbReference type="EC" id="6.3.5.13"/>
    </reaction>
</comment>
<dbReference type="CDD" id="cd01750">
    <property type="entry name" value="GATase1_CobQ"/>
    <property type="match status" value="1"/>
</dbReference>
<comment type="caution">
    <text evidence="5">The sequence shown here is derived from an EMBL/GenBank/DDBJ whole genome shotgun (WGS) entry which is preliminary data.</text>
</comment>
<dbReference type="UniPathway" id="UPA00219"/>
<keyword evidence="2" id="KW-0961">Cell wall biogenesis/degradation</keyword>
<dbReference type="GO" id="GO:0016740">
    <property type="term" value="F:transferase activity"/>
    <property type="evidence" value="ECO:0007669"/>
    <property type="project" value="UniProtKB-KW"/>
</dbReference>
<comment type="similarity">
    <text evidence="2">Belongs to the CobB/CobQ family. GatD subfamily.</text>
</comment>
<dbReference type="GO" id="GO:0009236">
    <property type="term" value="P:cobalamin biosynthetic process"/>
    <property type="evidence" value="ECO:0007669"/>
    <property type="project" value="InterPro"/>
</dbReference>
<feature type="domain" description="CobB/CobQ-like glutamine amidotransferase" evidence="3">
    <location>
        <begin position="7"/>
        <end position="211"/>
    </location>
</feature>
<dbReference type="PANTHER" id="PTHR21343">
    <property type="entry name" value="DETHIOBIOTIN SYNTHETASE"/>
    <property type="match status" value="1"/>
</dbReference>
<dbReference type="EMBL" id="WERV01000001">
    <property type="protein sequence ID" value="MDV7714312.1"/>
    <property type="molecule type" value="Genomic_DNA"/>
</dbReference>
<proteinExistence type="inferred from homology"/>
<dbReference type="RefSeq" id="WP_063124640.1">
    <property type="nucleotide sequence ID" value="NZ_KV392047.1"/>
</dbReference>
<feature type="binding site" evidence="2">
    <location>
        <position position="140"/>
    </location>
    <ligand>
        <name>substrate</name>
    </ligand>
</feature>
<organism evidence="5 6">
    <name type="scientific">Oenococcus oeni</name>
    <name type="common">Leuconostoc oenos</name>
    <dbReference type="NCBI Taxonomy" id="1247"/>
    <lineage>
        <taxon>Bacteria</taxon>
        <taxon>Bacillati</taxon>
        <taxon>Bacillota</taxon>
        <taxon>Bacilli</taxon>
        <taxon>Lactobacillales</taxon>
        <taxon>Lactobacillaceae</taxon>
        <taxon>Oenococcus</taxon>
    </lineage>
</organism>
<dbReference type="AlphaFoldDB" id="A0A6N4A5J8"/>
<dbReference type="EC" id="3.5.1.2" evidence="2"/>
<dbReference type="Proteomes" id="UP001281024">
    <property type="component" value="Unassembled WGS sequence"/>
</dbReference>
<keyword evidence="2" id="KW-0436">Ligase</keyword>
<evidence type="ECO:0000313" key="4">
    <source>
        <dbReference type="EMBL" id="MDV7714312.1"/>
    </source>
</evidence>
<dbReference type="InterPro" id="IPR011698">
    <property type="entry name" value="GATase_3"/>
</dbReference>
<gene>
    <name evidence="2" type="primary">gatD</name>
    <name evidence="5" type="ORF">ATX59_07940</name>
    <name evidence="4" type="ORF">GA838_00760</name>
</gene>
<dbReference type="InterPro" id="IPR029062">
    <property type="entry name" value="Class_I_gatase-like"/>
</dbReference>
<comment type="function">
    <text evidence="2">The lipid II isoglutaminyl synthase complex catalyzes the formation of alpha-D-isoglutamine in the cell wall lipid II stem peptide. The GatD subunit catalyzes the hydrolysis of glutamine to glutamate and ammonia. The resulting ammonia molecule is channeled to the active site of MurT.</text>
</comment>
<dbReference type="Proteomes" id="UP000181728">
    <property type="component" value="Unassembled WGS sequence"/>
</dbReference>
<dbReference type="PANTHER" id="PTHR21343:SF9">
    <property type="entry name" value="LIPID II ISOGLUTAMINYL SYNTHASE (GLUTAMINE-HYDROLYZING) SUBUNIT GATD"/>
    <property type="match status" value="1"/>
</dbReference>
<dbReference type="GO" id="GO:0009252">
    <property type="term" value="P:peptidoglycan biosynthetic process"/>
    <property type="evidence" value="ECO:0007669"/>
    <property type="project" value="UniProtKB-UniRule"/>
</dbReference>
<dbReference type="GO" id="GO:0008360">
    <property type="term" value="P:regulation of cell shape"/>
    <property type="evidence" value="ECO:0007669"/>
    <property type="project" value="UniProtKB-KW"/>
</dbReference>
<keyword evidence="2" id="KW-0133">Cell shape</keyword>
<dbReference type="GO" id="GO:0071555">
    <property type="term" value="P:cell wall organization"/>
    <property type="evidence" value="ECO:0007669"/>
    <property type="project" value="UniProtKB-KW"/>
</dbReference>
<comment type="catalytic activity">
    <reaction evidence="2">
        <text>L-glutamine + H2O = L-glutamate + NH4(+)</text>
        <dbReference type="Rhea" id="RHEA:15889"/>
        <dbReference type="ChEBI" id="CHEBI:15377"/>
        <dbReference type="ChEBI" id="CHEBI:28938"/>
        <dbReference type="ChEBI" id="CHEBI:29985"/>
        <dbReference type="ChEBI" id="CHEBI:58359"/>
        <dbReference type="EC" id="3.5.1.2"/>
    </reaction>
</comment>
<comment type="subunit">
    <text evidence="2">Forms a heterodimer with MurT.</text>
</comment>
<keyword evidence="1 2" id="KW-0315">Glutamine amidotransferase</keyword>
<reference evidence="5 6" key="1">
    <citation type="journal article" date="2016" name="BMC Genomics">
        <title>Consensus pan-genome assembly of the specialised wine bacterium Oenococcus oeni.</title>
        <authorList>
            <person name="Sternes P.R."/>
            <person name="Borneman A.R."/>
        </authorList>
    </citation>
    <scope>NUCLEOTIDE SEQUENCE [LARGE SCALE GENOMIC DNA]</scope>
    <source>
        <strain evidence="5 6">AWRIB661</strain>
    </source>
</reference>
<name>A0A6N4A5J8_OENOE</name>
<evidence type="ECO:0000256" key="1">
    <source>
        <dbReference type="ARBA" id="ARBA00022962"/>
    </source>
</evidence>